<proteinExistence type="predicted"/>
<dbReference type="Proteomes" id="UP000285523">
    <property type="component" value="Unassembled WGS sequence"/>
</dbReference>
<dbReference type="OrthoDB" id="7982798at2"/>
<reference evidence="1 2" key="1">
    <citation type="submission" date="2018-09" db="EMBL/GenBank/DDBJ databases">
        <title>Draft genome sequence of Rhodopseudomonas palustris 2.1.18.</title>
        <authorList>
            <person name="Robertson S.L."/>
            <person name="Meyer T.E."/>
            <person name="Kyndt J.A."/>
        </authorList>
    </citation>
    <scope>NUCLEOTIDE SEQUENCE [LARGE SCALE GENOMIC DNA]</scope>
    <source>
        <strain evidence="1 2">2.1.18</strain>
    </source>
</reference>
<evidence type="ECO:0000313" key="1">
    <source>
        <dbReference type="EMBL" id="RJF76702.1"/>
    </source>
</evidence>
<organism evidence="1 2">
    <name type="scientific">Rhodopseudomonas palustris</name>
    <dbReference type="NCBI Taxonomy" id="1076"/>
    <lineage>
        <taxon>Bacteria</taxon>
        <taxon>Pseudomonadati</taxon>
        <taxon>Pseudomonadota</taxon>
        <taxon>Alphaproteobacteria</taxon>
        <taxon>Hyphomicrobiales</taxon>
        <taxon>Nitrobacteraceae</taxon>
        <taxon>Rhodopseudomonas</taxon>
    </lineage>
</organism>
<dbReference type="EMBL" id="QYYD01000004">
    <property type="protein sequence ID" value="RJF76702.1"/>
    <property type="molecule type" value="Genomic_DNA"/>
</dbReference>
<gene>
    <name evidence="1" type="ORF">D4Q52_06055</name>
</gene>
<dbReference type="RefSeq" id="WP_119855646.1">
    <property type="nucleotide sequence ID" value="NZ_QYYD01000004.1"/>
</dbReference>
<protein>
    <submittedName>
        <fullName evidence="1">Uncharacterized protein</fullName>
    </submittedName>
</protein>
<evidence type="ECO:0000313" key="2">
    <source>
        <dbReference type="Proteomes" id="UP000285523"/>
    </source>
</evidence>
<sequence>MSNWRDEKAKANAQALARLSKRLPAAFPQAVLVRARSCSWAPSTLRVAIDGYWRAHPLRADRLARLLAGRSGAPDGWRWQIGDPDRGLPATFRTPPAPYRENAFARGPGFCCVCGQPVYRFGWHADLWDAGPNSRANWHSACVTAWQFWTAPSAQAKLLRKLQGRRCGSTNRRLLRTAEVDHQVPLFHVWRQHRDTAWPQLLGYWGLPNLQVINREVHAAKCAEEARGRSAARAAAATETASV</sequence>
<dbReference type="AlphaFoldDB" id="A0A418VKM6"/>
<comment type="caution">
    <text evidence="1">The sequence shown here is derived from an EMBL/GenBank/DDBJ whole genome shotgun (WGS) entry which is preliminary data.</text>
</comment>
<name>A0A418VKM6_RHOPL</name>
<accession>A0A418VKM6</accession>